<feature type="domain" description="Peptidoglycan recognition protein family" evidence="7">
    <location>
        <begin position="222"/>
        <end position="365"/>
    </location>
</feature>
<feature type="transmembrane region" description="Helical" evidence="5">
    <location>
        <begin position="137"/>
        <end position="160"/>
    </location>
</feature>
<dbReference type="GO" id="GO:0008270">
    <property type="term" value="F:zinc ion binding"/>
    <property type="evidence" value="ECO:0007669"/>
    <property type="project" value="InterPro"/>
</dbReference>
<comment type="similarity">
    <text evidence="1">Belongs to the N-acetylmuramoyl-L-alanine amidase 2 family.</text>
</comment>
<dbReference type="InterPro" id="IPR002502">
    <property type="entry name" value="Amidase_domain"/>
</dbReference>
<name>A0A1B6KLX3_9HEMI</name>
<evidence type="ECO:0000256" key="1">
    <source>
        <dbReference type="ARBA" id="ARBA00007553"/>
    </source>
</evidence>
<feature type="compositionally biased region" description="Polar residues" evidence="4">
    <location>
        <begin position="22"/>
        <end position="31"/>
    </location>
</feature>
<gene>
    <name evidence="8" type="ORF">g.37986</name>
</gene>
<evidence type="ECO:0000256" key="5">
    <source>
        <dbReference type="SAM" id="Phobius"/>
    </source>
</evidence>
<dbReference type="Pfam" id="PF01510">
    <property type="entry name" value="Amidase_2"/>
    <property type="match status" value="1"/>
</dbReference>
<dbReference type="GO" id="GO:0009253">
    <property type="term" value="P:peptidoglycan catabolic process"/>
    <property type="evidence" value="ECO:0007669"/>
    <property type="project" value="InterPro"/>
</dbReference>
<dbReference type="FunFam" id="3.40.80.10:FF:000001">
    <property type="entry name" value="Peptidoglycan recognition protein 1"/>
    <property type="match status" value="1"/>
</dbReference>
<evidence type="ECO:0000256" key="2">
    <source>
        <dbReference type="ARBA" id="ARBA00022588"/>
    </source>
</evidence>
<feature type="domain" description="N-acetylmuramoyl-L-alanine amidase" evidence="6">
    <location>
        <begin position="239"/>
        <end position="371"/>
    </location>
</feature>
<dbReference type="GO" id="GO:0045087">
    <property type="term" value="P:innate immune response"/>
    <property type="evidence" value="ECO:0007669"/>
    <property type="project" value="UniProtKB-KW"/>
</dbReference>
<dbReference type="Gene3D" id="3.40.80.10">
    <property type="entry name" value="Peptidoglycan recognition protein-like"/>
    <property type="match status" value="1"/>
</dbReference>
<feature type="transmembrane region" description="Helical" evidence="5">
    <location>
        <begin position="172"/>
        <end position="195"/>
    </location>
</feature>
<sequence>MGPHQVGRQSVEDMEVEDGNSAPLSSRGQPRNPTPQPTVVPMNVNMVVNPNRDADPVVLHIGDENKVNFNHIFFCPKDNSKYSDFSDAVKSDVERTVADVISKSNSSTVSPVDNCVIVNRGVVASVPDGKEGLQSSWFYWVIVLVAMSIVVSTLLAVIAAVKSRVDGFQNEWWFMMIGGVIVSLSCINVVTNLIFSLSRVYDKYYRGANNTGPLPENIPEGPRIMVRWRWGAQPSTGEMEDNPLPIRRVVIIHTASGEFRSTPMCMDYVRQVQMVHIEARGWVDISYNFLIGGDGSVYVGRDWDKVGDYTKGKNRGCVGIAFIGTFVNKMPNDDQMEALQKLLELGLKMKKLSEDYKIVAHCQLQVTSSPGRMLVEELRRWPRFDSSLPIDFGVPQYH</sequence>
<evidence type="ECO:0000256" key="3">
    <source>
        <dbReference type="ARBA" id="ARBA00022859"/>
    </source>
</evidence>
<dbReference type="SMART" id="SM00701">
    <property type="entry name" value="PGRP"/>
    <property type="match status" value="1"/>
</dbReference>
<protein>
    <recommendedName>
        <fullName evidence="9">Peptidoglycan recognition protein family domain-containing protein</fullName>
    </recommendedName>
</protein>
<evidence type="ECO:0000256" key="4">
    <source>
        <dbReference type="SAM" id="MobiDB-lite"/>
    </source>
</evidence>
<dbReference type="GO" id="GO:0008745">
    <property type="term" value="F:N-acetylmuramoyl-L-alanine amidase activity"/>
    <property type="evidence" value="ECO:0007669"/>
    <property type="project" value="InterPro"/>
</dbReference>
<dbReference type="InterPro" id="IPR015510">
    <property type="entry name" value="PGRP"/>
</dbReference>
<dbReference type="InterPro" id="IPR036505">
    <property type="entry name" value="Amidase/PGRP_sf"/>
</dbReference>
<proteinExistence type="inferred from homology"/>
<keyword evidence="5" id="KW-0472">Membrane</keyword>
<dbReference type="SMART" id="SM00644">
    <property type="entry name" value="Ami_2"/>
    <property type="match status" value="1"/>
</dbReference>
<dbReference type="PANTHER" id="PTHR11022:SF41">
    <property type="entry name" value="PEPTIDOGLYCAN-RECOGNITION PROTEIN LC-RELATED"/>
    <property type="match status" value="1"/>
</dbReference>
<organism evidence="8">
    <name type="scientific">Graphocephala atropunctata</name>
    <dbReference type="NCBI Taxonomy" id="36148"/>
    <lineage>
        <taxon>Eukaryota</taxon>
        <taxon>Metazoa</taxon>
        <taxon>Ecdysozoa</taxon>
        <taxon>Arthropoda</taxon>
        <taxon>Hexapoda</taxon>
        <taxon>Insecta</taxon>
        <taxon>Pterygota</taxon>
        <taxon>Neoptera</taxon>
        <taxon>Paraneoptera</taxon>
        <taxon>Hemiptera</taxon>
        <taxon>Auchenorrhyncha</taxon>
        <taxon>Membracoidea</taxon>
        <taxon>Cicadellidae</taxon>
        <taxon>Cicadellinae</taxon>
        <taxon>Cicadellini</taxon>
        <taxon>Graphocephala</taxon>
    </lineage>
</organism>
<evidence type="ECO:0000259" key="6">
    <source>
        <dbReference type="SMART" id="SM00644"/>
    </source>
</evidence>
<keyword evidence="5" id="KW-0812">Transmembrane</keyword>
<evidence type="ECO:0000313" key="8">
    <source>
        <dbReference type="EMBL" id="JAT12449.1"/>
    </source>
</evidence>
<dbReference type="SUPFAM" id="SSF55846">
    <property type="entry name" value="N-acetylmuramoyl-L-alanine amidase-like"/>
    <property type="match status" value="1"/>
</dbReference>
<accession>A0A1B6KLX3</accession>
<reference evidence="8" key="1">
    <citation type="submission" date="2015-11" db="EMBL/GenBank/DDBJ databases">
        <title>De novo transcriptome assembly of four potential Pierce s Disease insect vectors from Arizona vineyards.</title>
        <authorList>
            <person name="Tassone E.E."/>
        </authorList>
    </citation>
    <scope>NUCLEOTIDE SEQUENCE</scope>
</reference>
<dbReference type="AlphaFoldDB" id="A0A1B6KLX3"/>
<evidence type="ECO:0000259" key="7">
    <source>
        <dbReference type="SMART" id="SM00701"/>
    </source>
</evidence>
<dbReference type="CDD" id="cd06583">
    <property type="entry name" value="PGRP"/>
    <property type="match status" value="1"/>
</dbReference>
<keyword evidence="2" id="KW-0399">Innate immunity</keyword>
<feature type="region of interest" description="Disordered" evidence="4">
    <location>
        <begin position="1"/>
        <end position="38"/>
    </location>
</feature>
<keyword evidence="5" id="KW-1133">Transmembrane helix</keyword>
<dbReference type="InterPro" id="IPR006619">
    <property type="entry name" value="PGRP_domain_met/bac"/>
</dbReference>
<evidence type="ECO:0008006" key="9">
    <source>
        <dbReference type="Google" id="ProtNLM"/>
    </source>
</evidence>
<dbReference type="PANTHER" id="PTHR11022">
    <property type="entry name" value="PEPTIDOGLYCAN RECOGNITION PROTEIN"/>
    <property type="match status" value="1"/>
</dbReference>
<dbReference type="EMBL" id="GEBQ01027528">
    <property type="protein sequence ID" value="JAT12449.1"/>
    <property type="molecule type" value="Transcribed_RNA"/>
</dbReference>
<keyword evidence="3" id="KW-0391">Immunity</keyword>